<dbReference type="Pfam" id="PF13410">
    <property type="entry name" value="GST_C_2"/>
    <property type="match status" value="1"/>
</dbReference>
<evidence type="ECO:0000259" key="2">
    <source>
        <dbReference type="PROSITE" id="PS50405"/>
    </source>
</evidence>
<dbReference type="SFLD" id="SFLDS00019">
    <property type="entry name" value="Glutathione_Transferase_(cytos"/>
    <property type="match status" value="1"/>
</dbReference>
<protein>
    <submittedName>
        <fullName evidence="3">Glutathione S-transferase N-terminal domain-containing protein</fullName>
    </submittedName>
</protein>
<accession>A0ABS9E0G9</accession>
<dbReference type="RefSeq" id="WP_235704633.1">
    <property type="nucleotide sequence ID" value="NZ_JAKGBZ010000022.1"/>
</dbReference>
<dbReference type="PROSITE" id="PS50405">
    <property type="entry name" value="GST_CTER"/>
    <property type="match status" value="1"/>
</dbReference>
<dbReference type="Gene3D" id="3.40.30.10">
    <property type="entry name" value="Glutaredoxin"/>
    <property type="match status" value="1"/>
</dbReference>
<feature type="domain" description="GST N-terminal" evidence="1">
    <location>
        <begin position="1"/>
        <end position="80"/>
    </location>
</feature>
<gene>
    <name evidence="3" type="ORF">L2A60_12060</name>
</gene>
<dbReference type="CDD" id="cd03057">
    <property type="entry name" value="GST_N_Beta"/>
    <property type="match status" value="1"/>
</dbReference>
<dbReference type="CDD" id="cd03188">
    <property type="entry name" value="GST_C_Beta"/>
    <property type="match status" value="1"/>
</dbReference>
<dbReference type="SFLD" id="SFLDG01150">
    <property type="entry name" value="Main.1:_Beta-like"/>
    <property type="match status" value="1"/>
</dbReference>
<dbReference type="InterPro" id="IPR040079">
    <property type="entry name" value="Glutathione_S-Trfase"/>
</dbReference>
<reference evidence="3 4" key="1">
    <citation type="submission" date="2022-01" db="EMBL/GenBank/DDBJ databases">
        <authorList>
            <person name="Won M."/>
            <person name="Kim S.-J."/>
            <person name="Kwon S.-W."/>
        </authorList>
    </citation>
    <scope>NUCLEOTIDE SEQUENCE [LARGE SCALE GENOMIC DNA]</scope>
    <source>
        <strain evidence="3 4">KCTC 23505</strain>
    </source>
</reference>
<dbReference type="PANTHER" id="PTHR44051:SF8">
    <property type="entry name" value="GLUTATHIONE S-TRANSFERASE GSTA"/>
    <property type="match status" value="1"/>
</dbReference>
<dbReference type="InterPro" id="IPR004045">
    <property type="entry name" value="Glutathione_S-Trfase_N"/>
</dbReference>
<dbReference type="InterPro" id="IPR010987">
    <property type="entry name" value="Glutathione-S-Trfase_C-like"/>
</dbReference>
<keyword evidence="4" id="KW-1185">Reference proteome</keyword>
<evidence type="ECO:0000313" key="3">
    <source>
        <dbReference type="EMBL" id="MCF3947411.1"/>
    </source>
</evidence>
<dbReference type="InterPro" id="IPR036282">
    <property type="entry name" value="Glutathione-S-Trfase_C_sf"/>
</dbReference>
<dbReference type="Proteomes" id="UP001521209">
    <property type="component" value="Unassembled WGS sequence"/>
</dbReference>
<organism evidence="3 4">
    <name type="scientific">Acidiphilium iwatense</name>
    <dbReference type="NCBI Taxonomy" id="768198"/>
    <lineage>
        <taxon>Bacteria</taxon>
        <taxon>Pseudomonadati</taxon>
        <taxon>Pseudomonadota</taxon>
        <taxon>Alphaproteobacteria</taxon>
        <taxon>Acetobacterales</taxon>
        <taxon>Acidocellaceae</taxon>
        <taxon>Acidiphilium</taxon>
    </lineage>
</organism>
<dbReference type="PANTHER" id="PTHR44051">
    <property type="entry name" value="GLUTATHIONE S-TRANSFERASE-RELATED"/>
    <property type="match status" value="1"/>
</dbReference>
<dbReference type="Gene3D" id="1.20.1050.10">
    <property type="match status" value="1"/>
</dbReference>
<comment type="caution">
    <text evidence="3">The sequence shown here is derived from an EMBL/GenBank/DDBJ whole genome shotgun (WGS) entry which is preliminary data.</text>
</comment>
<dbReference type="EMBL" id="JAKGBZ010000022">
    <property type="protein sequence ID" value="MCF3947411.1"/>
    <property type="molecule type" value="Genomic_DNA"/>
</dbReference>
<feature type="domain" description="GST C-terminal" evidence="2">
    <location>
        <begin position="85"/>
        <end position="205"/>
    </location>
</feature>
<evidence type="ECO:0000259" key="1">
    <source>
        <dbReference type="PROSITE" id="PS50404"/>
    </source>
</evidence>
<proteinExistence type="predicted"/>
<name>A0ABS9E0G9_9PROT</name>
<sequence>MKLYYGPGACSLGIHVILEEIGKPYETKAINLREGEQNTPEYKAINPKSKVPALALDDGKILTEWPAIAGYLAATNPEAKLVPEDKLEWARSTEIIAYINSQMHGQGFTRIFRPERFSPNPEEKDAVRAEGKRLFAEGFAIMDKALGDKDYLLGHYSIADAALFYVSFWAEGRKTLDLPPRIAAHYARMQARPAVQRAMAAEGLS</sequence>
<evidence type="ECO:0000313" key="4">
    <source>
        <dbReference type="Proteomes" id="UP001521209"/>
    </source>
</evidence>
<dbReference type="Pfam" id="PF13409">
    <property type="entry name" value="GST_N_2"/>
    <property type="match status" value="1"/>
</dbReference>
<dbReference type="PROSITE" id="PS50404">
    <property type="entry name" value="GST_NTER"/>
    <property type="match status" value="1"/>
</dbReference>
<dbReference type="SFLD" id="SFLDG00358">
    <property type="entry name" value="Main_(cytGST)"/>
    <property type="match status" value="1"/>
</dbReference>
<dbReference type="InterPro" id="IPR036249">
    <property type="entry name" value="Thioredoxin-like_sf"/>
</dbReference>
<dbReference type="SUPFAM" id="SSF52833">
    <property type="entry name" value="Thioredoxin-like"/>
    <property type="match status" value="1"/>
</dbReference>
<dbReference type="SUPFAM" id="SSF47616">
    <property type="entry name" value="GST C-terminal domain-like"/>
    <property type="match status" value="1"/>
</dbReference>